<dbReference type="CDD" id="cd05768">
    <property type="entry name" value="IgC1_CH3_IgAGD_CH4_IgAEM"/>
    <property type="match status" value="1"/>
</dbReference>
<sequence length="451" mass="48022">MGQGRGRRGERARSCVHAVGVTPPSVFPLLSCPAGAGTPATTSSSATATAVGCLVDGYFPGEVSVTWAGGSGAGTHRDFPAALRRSGRYSMGTRFSPAGAQGGALRCNVRHPASGFSGGADIPVSRHRPHRPPTVSLFHACDLTSVQLLCLVTGFAPAPVTAQWLVDDAPLSPAPGAEAVEPEAGGRTFRTASRLNVTLDDWRQKTYACRVTHPASGSTQQVAGHKCLSSPPNADDINVFILPPAPSDLYVSQSPKLRCVATSLPSDEGLVVSWNRKQGGSLRPDLLQLHPQLNGTFTATSDVPIGTRDWESGETFTCTVHHGDLPSPISRSISLKAGKRLAPSVYLMPPPSEELSGSRAAVSLTCLVRGFYPEDISVEWQKNQETLAAGGYDTTQAMKEKTGDASYFLYSRLVVEREEWNRGTTYVCMVVHEGLPMKFIQRSVNKNPGKK</sequence>
<gene>
    <name evidence="3" type="ORF">QYF61_000002</name>
</gene>
<feature type="domain" description="Ig-like" evidence="2">
    <location>
        <begin position="343"/>
        <end position="445"/>
    </location>
</feature>
<dbReference type="SUPFAM" id="SSF48726">
    <property type="entry name" value="Immunoglobulin"/>
    <property type="match status" value="4"/>
</dbReference>
<feature type="domain" description="Ig-like" evidence="2">
    <location>
        <begin position="24"/>
        <end position="125"/>
    </location>
</feature>
<dbReference type="InterPro" id="IPR003597">
    <property type="entry name" value="Ig_C1-set"/>
</dbReference>
<reference evidence="3 4" key="1">
    <citation type="journal article" date="2023" name="J. Hered.">
        <title>Chromosome-level genome of the wood stork (Mycteria americana) provides insight into avian chromosome evolution.</title>
        <authorList>
            <person name="Flamio R. Jr."/>
            <person name="Ramstad K.M."/>
        </authorList>
    </citation>
    <scope>NUCLEOTIDE SEQUENCE [LARGE SCALE GENOMIC DNA]</scope>
    <source>
        <strain evidence="3">JAX WOST 10</strain>
    </source>
</reference>
<dbReference type="PROSITE" id="PS50835">
    <property type="entry name" value="IG_LIKE"/>
    <property type="match status" value="4"/>
</dbReference>
<dbReference type="Pfam" id="PF07654">
    <property type="entry name" value="C1-set"/>
    <property type="match status" value="4"/>
</dbReference>
<dbReference type="InterPro" id="IPR036179">
    <property type="entry name" value="Ig-like_dom_sf"/>
</dbReference>
<dbReference type="FunFam" id="2.60.40.10:FF:000463">
    <property type="entry name" value="Immunoglobulin heavy constant gamma 1"/>
    <property type="match status" value="1"/>
</dbReference>
<organism evidence="3 4">
    <name type="scientific">Mycteria americana</name>
    <name type="common">Wood stork</name>
    <dbReference type="NCBI Taxonomy" id="33587"/>
    <lineage>
        <taxon>Eukaryota</taxon>
        <taxon>Metazoa</taxon>
        <taxon>Chordata</taxon>
        <taxon>Craniata</taxon>
        <taxon>Vertebrata</taxon>
        <taxon>Euteleostomi</taxon>
        <taxon>Archelosauria</taxon>
        <taxon>Archosauria</taxon>
        <taxon>Dinosauria</taxon>
        <taxon>Saurischia</taxon>
        <taxon>Theropoda</taxon>
        <taxon>Coelurosauria</taxon>
        <taxon>Aves</taxon>
        <taxon>Neognathae</taxon>
        <taxon>Neoaves</taxon>
        <taxon>Aequornithes</taxon>
        <taxon>Ciconiiformes</taxon>
        <taxon>Ciconiidae</taxon>
        <taxon>Mycteria</taxon>
    </lineage>
</organism>
<dbReference type="FunFam" id="2.60.40.10:FF:000998">
    <property type="entry name" value="Immunoglobulin heavy constant epsilon"/>
    <property type="match status" value="1"/>
</dbReference>
<dbReference type="AlphaFoldDB" id="A0AAN7MHB7"/>
<protein>
    <recommendedName>
        <fullName evidence="2">Ig-like domain-containing protein</fullName>
    </recommendedName>
</protein>
<evidence type="ECO:0000313" key="4">
    <source>
        <dbReference type="Proteomes" id="UP001333110"/>
    </source>
</evidence>
<keyword evidence="1" id="KW-0393">Immunoglobulin domain</keyword>
<keyword evidence="4" id="KW-1185">Reference proteome</keyword>
<dbReference type="EMBL" id="JAUNZN010000097">
    <property type="protein sequence ID" value="KAK4805409.1"/>
    <property type="molecule type" value="Genomic_DNA"/>
</dbReference>
<proteinExistence type="predicted"/>
<name>A0AAN7MHB7_MYCAM</name>
<feature type="domain" description="Ig-like" evidence="2">
    <location>
        <begin position="232"/>
        <end position="334"/>
    </location>
</feature>
<dbReference type="InterPro" id="IPR050380">
    <property type="entry name" value="Immune_Resp_Modulators"/>
</dbReference>
<dbReference type="InterPro" id="IPR003006">
    <property type="entry name" value="Ig/MHC_CS"/>
</dbReference>
<evidence type="ECO:0000313" key="3">
    <source>
        <dbReference type="EMBL" id="KAK4805409.1"/>
    </source>
</evidence>
<accession>A0AAN7MHB7</accession>
<dbReference type="PANTHER" id="PTHR23411">
    <property type="entry name" value="TAPASIN"/>
    <property type="match status" value="1"/>
</dbReference>
<dbReference type="SMART" id="SM00407">
    <property type="entry name" value="IGc1"/>
    <property type="match status" value="3"/>
</dbReference>
<dbReference type="Gene3D" id="2.60.40.10">
    <property type="entry name" value="Immunoglobulins"/>
    <property type="match status" value="4"/>
</dbReference>
<dbReference type="InterPro" id="IPR007110">
    <property type="entry name" value="Ig-like_dom"/>
</dbReference>
<comment type="caution">
    <text evidence="3">The sequence shown here is derived from an EMBL/GenBank/DDBJ whole genome shotgun (WGS) entry which is preliminary data.</text>
</comment>
<dbReference type="Proteomes" id="UP001333110">
    <property type="component" value="Unassembled WGS sequence"/>
</dbReference>
<dbReference type="PROSITE" id="PS00290">
    <property type="entry name" value="IG_MHC"/>
    <property type="match status" value="3"/>
</dbReference>
<feature type="domain" description="Ig-like" evidence="2">
    <location>
        <begin position="133"/>
        <end position="223"/>
    </location>
</feature>
<evidence type="ECO:0000256" key="1">
    <source>
        <dbReference type="ARBA" id="ARBA00023319"/>
    </source>
</evidence>
<evidence type="ECO:0000259" key="2">
    <source>
        <dbReference type="PROSITE" id="PS50835"/>
    </source>
</evidence>
<dbReference type="InterPro" id="IPR013783">
    <property type="entry name" value="Ig-like_fold"/>
</dbReference>